<evidence type="ECO:0008006" key="6">
    <source>
        <dbReference type="Google" id="ProtNLM"/>
    </source>
</evidence>
<accession>A0A1D8N428</accession>
<reference evidence="2 4" key="1">
    <citation type="journal article" date="2016" name="PLoS ONE">
        <title>Sequence Assembly of Yarrowia lipolytica Strain W29/CLIB89 Shows Transposable Element Diversity.</title>
        <authorList>
            <person name="Magnan C."/>
            <person name="Yu J."/>
            <person name="Chang I."/>
            <person name="Jahn E."/>
            <person name="Kanomata Y."/>
            <person name="Wu J."/>
            <person name="Zeller M."/>
            <person name="Oakes M."/>
            <person name="Baldi P."/>
            <person name="Sandmeyer S."/>
        </authorList>
    </citation>
    <scope>NUCLEOTIDE SEQUENCE [LARGE SCALE GENOMIC DNA]</scope>
    <source>
        <strain evidence="2">CLIB89</strain>
        <strain evidence="4">CLIB89(W29)</strain>
    </source>
</reference>
<sequence>MQFKTLSILTAATAALSAPIEARDAQQYSLQASIGPGATGLKPLQLHGNNIVYGLTQGYSDFRAEDDGDIIKLFAAGYPGLSLDVAQDGELTFKSPPEPKEGFTFKGDGNVQDLEFNGSQEFYSCADKILGPLHPQVVYVKTGDKYECENPVKFTIAATKQ</sequence>
<dbReference type="AlphaFoldDB" id="A0A1D8N428"/>
<dbReference type="EMBL" id="KZ857334">
    <property type="protein sequence ID" value="RDW26343.1"/>
    <property type="molecule type" value="Genomic_DNA"/>
</dbReference>
<evidence type="ECO:0000313" key="4">
    <source>
        <dbReference type="Proteomes" id="UP000182444"/>
    </source>
</evidence>
<feature type="chain" id="PRO_5036017797" description="Cell wall protein" evidence="1">
    <location>
        <begin position="23"/>
        <end position="161"/>
    </location>
</feature>
<evidence type="ECO:0000256" key="1">
    <source>
        <dbReference type="SAM" id="SignalP"/>
    </source>
</evidence>
<dbReference type="RefSeq" id="XP_499867.1">
    <property type="nucleotide sequence ID" value="XM_499867.1"/>
</dbReference>
<reference evidence="3 5" key="2">
    <citation type="submission" date="2018-07" db="EMBL/GenBank/DDBJ databases">
        <title>Draft Genome Assemblies for Five Robust Yarrowia lipolytica Strains Exhibiting High Lipid Production and Pentose Sugar Utilization and Sugar Alcohol Secretion from Undetoxified Lignocellulosic Biomass Hydrolysates.</title>
        <authorList>
            <consortium name="DOE Joint Genome Institute"/>
            <person name="Walker C."/>
            <person name="Ryu S."/>
            <person name="Na H."/>
            <person name="Zane M."/>
            <person name="LaButti K."/>
            <person name="Lipzen A."/>
            <person name="Haridas S."/>
            <person name="Barry K."/>
            <person name="Grigoriev I.V."/>
            <person name="Quarterman J."/>
            <person name="Slininger P."/>
            <person name="Dien B."/>
            <person name="Trinh C.T."/>
        </authorList>
    </citation>
    <scope>NUCLEOTIDE SEQUENCE [LARGE SCALE GENOMIC DNA]</scope>
    <source>
        <strain evidence="3 5">YB392</strain>
    </source>
</reference>
<dbReference type="VEuPathDB" id="FungiDB:YALI1_A07829g"/>
<dbReference type="OrthoDB" id="10318385at2759"/>
<evidence type="ECO:0000313" key="2">
    <source>
        <dbReference type="EMBL" id="AOW00392.1"/>
    </source>
</evidence>
<organism evidence="2 4">
    <name type="scientific">Yarrowia lipolytica</name>
    <name type="common">Candida lipolytica</name>
    <dbReference type="NCBI Taxonomy" id="4952"/>
    <lineage>
        <taxon>Eukaryota</taxon>
        <taxon>Fungi</taxon>
        <taxon>Dikarya</taxon>
        <taxon>Ascomycota</taxon>
        <taxon>Saccharomycotina</taxon>
        <taxon>Dipodascomycetes</taxon>
        <taxon>Dipodascales</taxon>
        <taxon>Dipodascales incertae sedis</taxon>
        <taxon>Yarrowia</taxon>
    </lineage>
</organism>
<proteinExistence type="predicted"/>
<keyword evidence="1" id="KW-0732">Signal</keyword>
<evidence type="ECO:0000313" key="3">
    <source>
        <dbReference type="EMBL" id="RDW26343.1"/>
    </source>
</evidence>
<dbReference type="Proteomes" id="UP000256601">
    <property type="component" value="Unassembled WGS sequence"/>
</dbReference>
<name>A0A1D8N428_YARLL</name>
<feature type="signal peptide" evidence="1">
    <location>
        <begin position="1"/>
        <end position="22"/>
    </location>
</feature>
<dbReference type="Proteomes" id="UP000182444">
    <property type="component" value="Chromosome 1A"/>
</dbReference>
<dbReference type="KEGG" id="yli:2905876"/>
<dbReference type="GeneID" id="2905876"/>
<protein>
    <recommendedName>
        <fullName evidence="6">Cell wall protein</fullName>
    </recommendedName>
</protein>
<gene>
    <name evidence="3" type="ORF">B0I71DRAFT_174466</name>
    <name evidence="2" type="ORF">YALI1_A07829g</name>
</gene>
<dbReference type="VEuPathDB" id="FungiDB:YALI0_A08195g"/>
<evidence type="ECO:0000313" key="5">
    <source>
        <dbReference type="Proteomes" id="UP000256601"/>
    </source>
</evidence>
<dbReference type="EMBL" id="CP017553">
    <property type="protein sequence ID" value="AOW00392.1"/>
    <property type="molecule type" value="Genomic_DNA"/>
</dbReference>